<evidence type="ECO:0000259" key="1">
    <source>
        <dbReference type="Pfam" id="PF01890"/>
    </source>
</evidence>
<organism evidence="4 5">
    <name type="scientific">Leptospira barantonii</name>
    <dbReference type="NCBI Taxonomy" id="2023184"/>
    <lineage>
        <taxon>Bacteria</taxon>
        <taxon>Pseudomonadati</taxon>
        <taxon>Spirochaetota</taxon>
        <taxon>Spirochaetia</taxon>
        <taxon>Leptospirales</taxon>
        <taxon>Leptospiraceae</taxon>
        <taxon>Leptospira</taxon>
    </lineage>
</organism>
<dbReference type="EMBL" id="NPDS01000004">
    <property type="protein sequence ID" value="PJZ57366.1"/>
    <property type="molecule type" value="Genomic_DNA"/>
</dbReference>
<name>A0ABX4NN67_9LEPT</name>
<evidence type="ECO:0000313" key="4">
    <source>
        <dbReference type="EMBL" id="PJZ57366.1"/>
    </source>
</evidence>
<accession>A0ABX4NN67</accession>
<dbReference type="SUPFAM" id="SSF159672">
    <property type="entry name" value="CbiG N-terminal domain-like"/>
    <property type="match status" value="1"/>
</dbReference>
<feature type="domain" description="CobE/GbiG C-terminal" evidence="1">
    <location>
        <begin position="241"/>
        <end position="364"/>
    </location>
</feature>
<reference evidence="4 5" key="1">
    <citation type="submission" date="2017-07" db="EMBL/GenBank/DDBJ databases">
        <title>Leptospira spp. isolated from tropical soils.</title>
        <authorList>
            <person name="Thibeaux R."/>
            <person name="Iraola G."/>
            <person name="Ferres I."/>
            <person name="Bierque E."/>
            <person name="Girault D."/>
            <person name="Soupe-Gilbert M.-E."/>
            <person name="Picardeau M."/>
            <person name="Goarant C."/>
        </authorList>
    </citation>
    <scope>NUCLEOTIDE SEQUENCE [LARGE SCALE GENOMIC DNA]</scope>
    <source>
        <strain evidence="4 5">FH4-C-A1</strain>
    </source>
</reference>
<dbReference type="Pfam" id="PF11760">
    <property type="entry name" value="CbiG_N"/>
    <property type="match status" value="1"/>
</dbReference>
<dbReference type="Gene3D" id="3.40.50.11220">
    <property type="match status" value="1"/>
</dbReference>
<dbReference type="Pfam" id="PF01890">
    <property type="entry name" value="CbiG_C"/>
    <property type="match status" value="1"/>
</dbReference>
<dbReference type="InterPro" id="IPR021745">
    <property type="entry name" value="CbiG_mid"/>
</dbReference>
<evidence type="ECO:0000313" key="5">
    <source>
        <dbReference type="Proteomes" id="UP000231879"/>
    </source>
</evidence>
<dbReference type="PANTHER" id="PTHR37477">
    <property type="entry name" value="COBALT-PRECORRIN-5A HYDROLASE"/>
    <property type="match status" value="1"/>
</dbReference>
<comment type="caution">
    <text evidence="4">The sequence shown here is derived from an EMBL/GenBank/DDBJ whole genome shotgun (WGS) entry which is preliminary data.</text>
</comment>
<protein>
    <submittedName>
        <fullName evidence="4">Cobalamin biosynthesis protein</fullName>
    </submittedName>
</protein>
<feature type="domain" description="Cobalamin biosynthesis central region" evidence="3">
    <location>
        <begin position="142"/>
        <end position="238"/>
    </location>
</feature>
<dbReference type="InterPro" id="IPR002750">
    <property type="entry name" value="CobE/GbiG_C"/>
</dbReference>
<dbReference type="Gene3D" id="3.30.420.180">
    <property type="entry name" value="CobE/GbiG C-terminal domain"/>
    <property type="match status" value="1"/>
</dbReference>
<dbReference type="SUPFAM" id="SSF159664">
    <property type="entry name" value="CobE/GbiG C-terminal domain-like"/>
    <property type="match status" value="1"/>
</dbReference>
<keyword evidence="5" id="KW-1185">Reference proteome</keyword>
<feature type="domain" description="Cobalamin synthesis G N-terminal" evidence="2">
    <location>
        <begin position="56"/>
        <end position="136"/>
    </location>
</feature>
<dbReference type="InterPro" id="IPR021744">
    <property type="entry name" value="CbiG_N"/>
</dbReference>
<gene>
    <name evidence="4" type="ORF">CH367_11630</name>
</gene>
<dbReference type="InterPro" id="IPR052553">
    <property type="entry name" value="CbiG_hydrolase"/>
</dbReference>
<dbReference type="InterPro" id="IPR036518">
    <property type="entry name" value="CobE/GbiG_C_sf"/>
</dbReference>
<proteinExistence type="predicted"/>
<sequence>MQNRKSYSVFVITKHGLEIAKKIHEAWEDVDLFVSPKFIDSAPPGSKLLSLPMDKTLDETFQNYDCHIFIISVGAVVRMIAPLLKNKKVDPAVVCVDDRANFSICVLSGHVGRGNFFTERLSKTLSNTAVITTASDVSGTLTVDILGRELGWTLEHPDRNVTRGCAAVVNETKVLFVQETGEPNWWPLEKSLPKGVEYSVSLMDVNPNEYEILLIATDRTDLNRNNQEHYNNSILYRPKSLVLGLGCDRNVSFETVENGILKILSDNALAVQSVKTIASADLKRHEEAFLQISKKYGWEFKTFTADELDRVSEIESPSEVVKNFVGTRSVSEASSILASGAGSLLLPKQKYKEGVDGKNLTVAISRIPFPSRFSSNSQNSVTEEE</sequence>
<evidence type="ECO:0000259" key="2">
    <source>
        <dbReference type="Pfam" id="PF11760"/>
    </source>
</evidence>
<dbReference type="Proteomes" id="UP000231879">
    <property type="component" value="Unassembled WGS sequence"/>
</dbReference>
<dbReference type="RefSeq" id="WP_100762669.1">
    <property type="nucleotide sequence ID" value="NZ_NPDS01000004.1"/>
</dbReference>
<dbReference type="Pfam" id="PF11761">
    <property type="entry name" value="CbiG_mid"/>
    <property type="match status" value="1"/>
</dbReference>
<evidence type="ECO:0000259" key="3">
    <source>
        <dbReference type="Pfam" id="PF11761"/>
    </source>
</evidence>
<dbReference type="InterPro" id="IPR038029">
    <property type="entry name" value="GbiG_N_sf"/>
</dbReference>
<dbReference type="PANTHER" id="PTHR37477:SF1">
    <property type="entry name" value="COBALT-PRECORRIN-5A HYDROLASE"/>
    <property type="match status" value="1"/>
</dbReference>